<dbReference type="Proteomes" id="UP001595685">
    <property type="component" value="Unassembled WGS sequence"/>
</dbReference>
<feature type="domain" description="DUF3152" evidence="3">
    <location>
        <begin position="135"/>
        <end position="298"/>
    </location>
</feature>
<dbReference type="EMBL" id="JBHRWW010000015">
    <property type="protein sequence ID" value="MFC3690033.1"/>
    <property type="molecule type" value="Genomic_DNA"/>
</dbReference>
<comment type="caution">
    <text evidence="4">The sequence shown here is derived from an EMBL/GenBank/DDBJ whole genome shotgun (WGS) entry which is preliminary data.</text>
</comment>
<evidence type="ECO:0000313" key="4">
    <source>
        <dbReference type="EMBL" id="MFC3690033.1"/>
    </source>
</evidence>
<name>A0ABV7WJJ4_9MICO</name>
<proteinExistence type="predicted"/>
<organism evidence="4 5">
    <name type="scientific">Aquipuribacter hungaricus</name>
    <dbReference type="NCBI Taxonomy" id="545624"/>
    <lineage>
        <taxon>Bacteria</taxon>
        <taxon>Bacillati</taxon>
        <taxon>Actinomycetota</taxon>
        <taxon>Actinomycetes</taxon>
        <taxon>Micrococcales</taxon>
        <taxon>Intrasporangiaceae</taxon>
        <taxon>Aquipuribacter</taxon>
    </lineage>
</organism>
<accession>A0ABV7WJJ4</accession>
<evidence type="ECO:0000256" key="1">
    <source>
        <dbReference type="SAM" id="MobiDB-lite"/>
    </source>
</evidence>
<protein>
    <submittedName>
        <fullName evidence="4">DUF3152 domain-containing protein</fullName>
    </submittedName>
</protein>
<dbReference type="InterPro" id="IPR022603">
    <property type="entry name" value="DUF3152"/>
</dbReference>
<sequence>MTTTQERTAPRPAGEDAPAAPLHRGPLVAAGVVLLLWVVWLLVPEAAKVDLLGAPDPGAGVDAPAGAPGEGTVAEGAEAEGAEGAGGAADPVAAASAAAVPTAAPAAPGAAATAAPTPAGAAAGAPAAAPAVPVEVPRAGDGSFAVAPGTGEQVGDGRLVRYTVEVEGGLPLDPAEVAGVVEEVLADPRSWTGDGAWALQRVDADPDARIVVASPDTTDRMCAPLRTRGEVSCRNGDDVVLNARRWTRGATTWGDDVDGYRRYVVNHELGHYLGNGHVPCPADGEPAPVMLQQTVGLQGCLPNAWPHP</sequence>
<keyword evidence="5" id="KW-1185">Reference proteome</keyword>
<gene>
    <name evidence="4" type="ORF">ACFOLH_16925</name>
</gene>
<dbReference type="Pfam" id="PF11350">
    <property type="entry name" value="DUF3152"/>
    <property type="match status" value="1"/>
</dbReference>
<keyword evidence="2" id="KW-0812">Transmembrane</keyword>
<keyword evidence="2" id="KW-1133">Transmembrane helix</keyword>
<evidence type="ECO:0000256" key="2">
    <source>
        <dbReference type="SAM" id="Phobius"/>
    </source>
</evidence>
<dbReference type="RefSeq" id="WP_376985689.1">
    <property type="nucleotide sequence ID" value="NZ_JBHRWW010000015.1"/>
</dbReference>
<evidence type="ECO:0000259" key="3">
    <source>
        <dbReference type="Pfam" id="PF11350"/>
    </source>
</evidence>
<feature type="region of interest" description="Disordered" evidence="1">
    <location>
        <begin position="1"/>
        <end position="22"/>
    </location>
</feature>
<dbReference type="SUPFAM" id="SSF55486">
    <property type="entry name" value="Metalloproteases ('zincins'), catalytic domain"/>
    <property type="match status" value="1"/>
</dbReference>
<feature type="transmembrane region" description="Helical" evidence="2">
    <location>
        <begin position="25"/>
        <end position="43"/>
    </location>
</feature>
<reference evidence="5" key="1">
    <citation type="journal article" date="2019" name="Int. J. Syst. Evol. Microbiol.">
        <title>The Global Catalogue of Microorganisms (GCM) 10K type strain sequencing project: providing services to taxonomists for standard genome sequencing and annotation.</title>
        <authorList>
            <consortium name="The Broad Institute Genomics Platform"/>
            <consortium name="The Broad Institute Genome Sequencing Center for Infectious Disease"/>
            <person name="Wu L."/>
            <person name="Ma J."/>
        </authorList>
    </citation>
    <scope>NUCLEOTIDE SEQUENCE [LARGE SCALE GENOMIC DNA]</scope>
    <source>
        <strain evidence="5">NCAIM B.02333</strain>
    </source>
</reference>
<keyword evidence="2" id="KW-0472">Membrane</keyword>
<evidence type="ECO:0000313" key="5">
    <source>
        <dbReference type="Proteomes" id="UP001595685"/>
    </source>
</evidence>